<dbReference type="InterPro" id="IPR017853">
    <property type="entry name" value="GH"/>
</dbReference>
<reference evidence="8 9" key="1">
    <citation type="journal article" date="2014" name="Genome Announc.">
        <title>Draft genome sequence of the pathogenic fungus Scedosporium apiospermum.</title>
        <authorList>
            <person name="Vandeputte P."/>
            <person name="Ghamrawi S."/>
            <person name="Rechenmann M."/>
            <person name="Iltis A."/>
            <person name="Giraud S."/>
            <person name="Fleury M."/>
            <person name="Thornton C."/>
            <person name="Delhaes L."/>
            <person name="Meyer W."/>
            <person name="Papon N."/>
            <person name="Bouchara J.P."/>
        </authorList>
    </citation>
    <scope>NUCLEOTIDE SEQUENCE [LARGE SCALE GENOMIC DNA]</scope>
    <source>
        <strain evidence="8 9">IHEM 14462</strain>
    </source>
</reference>
<dbReference type="OMA" id="NEVMGDN"/>
<dbReference type="Proteomes" id="UP000028545">
    <property type="component" value="Unassembled WGS sequence"/>
</dbReference>
<dbReference type="GeneID" id="27722773"/>
<dbReference type="SMART" id="SM00633">
    <property type="entry name" value="Glyco_10"/>
    <property type="match status" value="1"/>
</dbReference>
<evidence type="ECO:0000256" key="2">
    <source>
        <dbReference type="ARBA" id="ARBA00022801"/>
    </source>
</evidence>
<keyword evidence="5 6" id="KW-0624">Polysaccharide degradation</keyword>
<evidence type="ECO:0000313" key="9">
    <source>
        <dbReference type="Proteomes" id="UP000028545"/>
    </source>
</evidence>
<protein>
    <recommendedName>
        <fullName evidence="6">Beta-xylanase</fullName>
        <ecNumber evidence="6">3.2.1.8</ecNumber>
    </recommendedName>
</protein>
<dbReference type="InterPro" id="IPR001000">
    <property type="entry name" value="GH10_dom"/>
</dbReference>
<evidence type="ECO:0000259" key="7">
    <source>
        <dbReference type="PROSITE" id="PS51760"/>
    </source>
</evidence>
<organism evidence="8 9">
    <name type="scientific">Pseudallescheria apiosperma</name>
    <name type="common">Scedosporium apiospermum</name>
    <dbReference type="NCBI Taxonomy" id="563466"/>
    <lineage>
        <taxon>Eukaryota</taxon>
        <taxon>Fungi</taxon>
        <taxon>Dikarya</taxon>
        <taxon>Ascomycota</taxon>
        <taxon>Pezizomycotina</taxon>
        <taxon>Sordariomycetes</taxon>
        <taxon>Hypocreomycetidae</taxon>
        <taxon>Microascales</taxon>
        <taxon>Microascaceae</taxon>
        <taxon>Scedosporium</taxon>
    </lineage>
</organism>
<evidence type="ECO:0000313" key="8">
    <source>
        <dbReference type="EMBL" id="KEZ44656.1"/>
    </source>
</evidence>
<dbReference type="RefSeq" id="XP_016644455.1">
    <property type="nucleotide sequence ID" value="XM_016786449.1"/>
</dbReference>
<dbReference type="GO" id="GO:0031176">
    <property type="term" value="F:endo-1,4-beta-xylanase activity"/>
    <property type="evidence" value="ECO:0007669"/>
    <property type="project" value="UniProtKB-EC"/>
</dbReference>
<dbReference type="PRINTS" id="PR00134">
    <property type="entry name" value="GLHYDRLASE10"/>
</dbReference>
<dbReference type="OrthoDB" id="3055998at2759"/>
<evidence type="ECO:0000256" key="3">
    <source>
        <dbReference type="ARBA" id="ARBA00023277"/>
    </source>
</evidence>
<dbReference type="EC" id="3.2.1.8" evidence="6"/>
<comment type="catalytic activity">
    <reaction evidence="6">
        <text>Endohydrolysis of (1-&gt;4)-beta-D-xylosidic linkages in xylans.</text>
        <dbReference type="EC" id="3.2.1.8"/>
    </reaction>
</comment>
<dbReference type="AlphaFoldDB" id="A0A084GBE4"/>
<keyword evidence="3 6" id="KW-0119">Carbohydrate metabolism</keyword>
<dbReference type="HOGENOM" id="CLU_020161_5_0_1"/>
<keyword evidence="4 6" id="KW-0326">Glycosidase</keyword>
<dbReference type="PANTHER" id="PTHR31490:SF76">
    <property type="entry name" value="ENDO-1,4-BETA-XYLANASE C"/>
    <property type="match status" value="1"/>
</dbReference>
<keyword evidence="8" id="KW-0858">Xylan degradation</keyword>
<keyword evidence="2 6" id="KW-0378">Hydrolase</keyword>
<feature type="domain" description="GH10" evidence="7">
    <location>
        <begin position="44"/>
        <end position="324"/>
    </location>
</feature>
<dbReference type="EMBL" id="JOWA01000088">
    <property type="protein sequence ID" value="KEZ44656.1"/>
    <property type="molecule type" value="Genomic_DNA"/>
</dbReference>
<dbReference type="InterPro" id="IPR044846">
    <property type="entry name" value="GH10"/>
</dbReference>
<dbReference type="SUPFAM" id="SSF51445">
    <property type="entry name" value="(Trans)glycosidases"/>
    <property type="match status" value="1"/>
</dbReference>
<sequence length="330" mass="36347">MRFSSLLMAGTAAAVPFLDLEPRQAIANVDKLMKERGKLYFGTCSDQSLLSNAQNTGVIEATFGQLTPENSMKWDQINNQQNSYSWQRADFLMDYAEKNNITVRGHTLVWHSQLAGWVNNIRDKAQLTKVIEDHVAALVGRWKGKIRAWDVVNEMFNEDGSLRQSVFSQVLGEDFVRIAFEAARKADPDAILYINDYNLDSPTYAKTTTGMANHVKKWLAAGVPIDGIGSQGHLTPGQASAHVEALKVLAATGVKEVATTELDIQQAPANDYATVVKGCMEVESCVGVTVWGVRDPDSWRANTNPLLFDGQYRPKAAFNAIVQALEAITP</sequence>
<dbReference type="VEuPathDB" id="FungiDB:SAPIO_CDS3701"/>
<evidence type="ECO:0000256" key="6">
    <source>
        <dbReference type="RuleBase" id="RU361174"/>
    </source>
</evidence>
<comment type="caution">
    <text evidence="8">The sequence shown here is derived from an EMBL/GenBank/DDBJ whole genome shotgun (WGS) entry which is preliminary data.</text>
</comment>
<evidence type="ECO:0000256" key="4">
    <source>
        <dbReference type="ARBA" id="ARBA00023295"/>
    </source>
</evidence>
<gene>
    <name evidence="8" type="ORF">SAPIO_CDS3701</name>
</gene>
<name>A0A084GBE4_PSEDA</name>
<proteinExistence type="inferred from homology"/>
<dbReference type="KEGG" id="sapo:SAPIO_CDS3701"/>
<comment type="similarity">
    <text evidence="1 6">Belongs to the glycosyl hydrolase 10 (cellulase F) family.</text>
</comment>
<dbReference type="GO" id="GO:0045493">
    <property type="term" value="P:xylan catabolic process"/>
    <property type="evidence" value="ECO:0007669"/>
    <property type="project" value="UniProtKB-KW"/>
</dbReference>
<evidence type="ECO:0000256" key="1">
    <source>
        <dbReference type="ARBA" id="ARBA00007495"/>
    </source>
</evidence>
<dbReference type="Pfam" id="PF00331">
    <property type="entry name" value="Glyco_hydro_10"/>
    <property type="match status" value="1"/>
</dbReference>
<keyword evidence="9" id="KW-1185">Reference proteome</keyword>
<evidence type="ECO:0000256" key="5">
    <source>
        <dbReference type="ARBA" id="ARBA00023326"/>
    </source>
</evidence>
<dbReference type="PANTHER" id="PTHR31490">
    <property type="entry name" value="GLYCOSYL HYDROLASE"/>
    <property type="match status" value="1"/>
</dbReference>
<dbReference type="PROSITE" id="PS51760">
    <property type="entry name" value="GH10_2"/>
    <property type="match status" value="1"/>
</dbReference>
<accession>A0A084GBE4</accession>
<dbReference type="Gene3D" id="3.20.20.80">
    <property type="entry name" value="Glycosidases"/>
    <property type="match status" value="1"/>
</dbReference>